<dbReference type="SUPFAM" id="SSF54695">
    <property type="entry name" value="POZ domain"/>
    <property type="match status" value="1"/>
</dbReference>
<evidence type="ECO:0000259" key="4">
    <source>
        <dbReference type="PROSITE" id="PS50097"/>
    </source>
</evidence>
<dbReference type="CDD" id="cd18186">
    <property type="entry name" value="BTB_POZ_ZBTB_KLHL-like"/>
    <property type="match status" value="1"/>
</dbReference>
<dbReference type="InterPro" id="IPR000210">
    <property type="entry name" value="BTB/POZ_dom"/>
</dbReference>
<dbReference type="Gene3D" id="3.30.710.10">
    <property type="entry name" value="Potassium Channel Kv1.1, Chain A"/>
    <property type="match status" value="1"/>
</dbReference>
<evidence type="ECO:0000313" key="6">
    <source>
        <dbReference type="Proteomes" id="UP001054857"/>
    </source>
</evidence>
<proteinExistence type="predicted"/>
<comment type="caution">
    <text evidence="5">The sequence shown here is derived from an EMBL/GenBank/DDBJ whole genome shotgun (WGS) entry which is preliminary data.</text>
</comment>
<keyword evidence="3" id="KW-0040">ANK repeat</keyword>
<dbReference type="Gene3D" id="2.120.10.30">
    <property type="entry name" value="TolB, C-terminal domain"/>
    <property type="match status" value="1"/>
</dbReference>
<dbReference type="AlphaFoldDB" id="A0AAD3E3V1"/>
<dbReference type="Pfam" id="PF00651">
    <property type="entry name" value="BTB"/>
    <property type="match status" value="1"/>
</dbReference>
<feature type="domain" description="BTB" evidence="4">
    <location>
        <begin position="348"/>
        <end position="415"/>
    </location>
</feature>
<dbReference type="InterPro" id="IPR011042">
    <property type="entry name" value="6-blade_b-propeller_TolB-like"/>
</dbReference>
<gene>
    <name evidence="5" type="ORF">Agub_g15845</name>
</gene>
<dbReference type="EMBL" id="BMAR01000092">
    <property type="protein sequence ID" value="GFR53129.1"/>
    <property type="molecule type" value="Genomic_DNA"/>
</dbReference>
<comment type="pathway">
    <text evidence="1">Protein modification; protein ubiquitination.</text>
</comment>
<evidence type="ECO:0000256" key="3">
    <source>
        <dbReference type="ARBA" id="ARBA00023043"/>
    </source>
</evidence>
<dbReference type="InterPro" id="IPR044515">
    <property type="entry name" value="ABTB1"/>
</dbReference>
<evidence type="ECO:0000256" key="1">
    <source>
        <dbReference type="ARBA" id="ARBA00004906"/>
    </source>
</evidence>
<dbReference type="InterPro" id="IPR011333">
    <property type="entry name" value="SKP1/BTB/POZ_sf"/>
</dbReference>
<dbReference type="GO" id="GO:0000151">
    <property type="term" value="C:ubiquitin ligase complex"/>
    <property type="evidence" value="ECO:0007669"/>
    <property type="project" value="TreeGrafter"/>
</dbReference>
<dbReference type="Proteomes" id="UP001054857">
    <property type="component" value="Unassembled WGS sequence"/>
</dbReference>
<dbReference type="PANTHER" id="PTHR46231:SF1">
    <property type="entry name" value="ANKYRIN REPEAT AND BTB_POZ DOMAIN-CONTAINING PROTEIN 1"/>
    <property type="match status" value="1"/>
</dbReference>
<dbReference type="PANTHER" id="PTHR46231">
    <property type="entry name" value="ANKYRIN REPEAT AND BTB/POZ DOMAIN-CONTAINING PROTEIN 1"/>
    <property type="match status" value="1"/>
</dbReference>
<evidence type="ECO:0000256" key="2">
    <source>
        <dbReference type="ARBA" id="ARBA00022737"/>
    </source>
</evidence>
<dbReference type="PROSITE" id="PS50097">
    <property type="entry name" value="BTB"/>
    <property type="match status" value="1"/>
</dbReference>
<reference evidence="5 6" key="1">
    <citation type="journal article" date="2021" name="Sci. Rep.">
        <title>Genome sequencing of the multicellular alga Astrephomene provides insights into convergent evolution of germ-soma differentiation.</title>
        <authorList>
            <person name="Yamashita S."/>
            <person name="Yamamoto K."/>
            <person name="Matsuzaki R."/>
            <person name="Suzuki S."/>
            <person name="Yamaguchi H."/>
            <person name="Hirooka S."/>
            <person name="Minakuchi Y."/>
            <person name="Miyagishima S."/>
            <person name="Kawachi M."/>
            <person name="Toyoda A."/>
            <person name="Nozaki H."/>
        </authorList>
    </citation>
    <scope>NUCLEOTIDE SEQUENCE [LARGE SCALE GENOMIC DNA]</scope>
    <source>
        <strain evidence="5 6">NIES-4017</strain>
    </source>
</reference>
<keyword evidence="2" id="KW-0677">Repeat</keyword>
<protein>
    <recommendedName>
        <fullName evidence="4">BTB domain-containing protein</fullName>
    </recommendedName>
</protein>
<organism evidence="5 6">
    <name type="scientific">Astrephomene gubernaculifera</name>
    <dbReference type="NCBI Taxonomy" id="47775"/>
    <lineage>
        <taxon>Eukaryota</taxon>
        <taxon>Viridiplantae</taxon>
        <taxon>Chlorophyta</taxon>
        <taxon>core chlorophytes</taxon>
        <taxon>Chlorophyceae</taxon>
        <taxon>CS clade</taxon>
        <taxon>Chlamydomonadales</taxon>
        <taxon>Astrephomenaceae</taxon>
        <taxon>Astrephomene</taxon>
    </lineage>
</organism>
<sequence>MQRYDVNRHGQEFHGVVTRPRASGSPQTLVFLTEEVHELQLNPAVSLGPKVQCTDGATGEPYEYQGYACYPVYEPTTDSVYYFEDGDLLRVDANNVVGQVVVTRHAGGNIKGRVRPCDCFEPYDMVTDGRGTLYVVDGDGGERECGLGLYKVVLRRDQAHSRHGSVGTVTATVSKVLAADGLTALCYDGSTDTLLAATSHAVYHVALQPEEGPSSSSSSGGGSAAMRLVAGSSAGAAGSCDGCCTSALFTGITAMVPGPDGATYILDRGRLRKMSAWGEVQTLAADLPIGEAQAIFSAERRMVLGVYDADLLVLSSEHFATSTAAVTPTASHMPPPGSLLMLPPSGSATVTLRVGGRSFVAHRSLLAARSDYFRQLLAGGFAEDGAEEVELRDADPWVFGALLDFMYFGRLEVPDDLLRPTAELAGRLLMPAALQLLQSRLLAAATPATVVAELEWAARHNLAELVEGLKQRLLRSKAIVSLRTPPEAVRQLAESCPKVMAELFMGVWLR</sequence>
<name>A0AAD3E3V1_9CHLO</name>
<evidence type="ECO:0000313" key="5">
    <source>
        <dbReference type="EMBL" id="GFR53129.1"/>
    </source>
</evidence>
<dbReference type="GO" id="GO:0005737">
    <property type="term" value="C:cytoplasm"/>
    <property type="evidence" value="ECO:0007669"/>
    <property type="project" value="TreeGrafter"/>
</dbReference>
<keyword evidence="6" id="KW-1185">Reference proteome</keyword>
<dbReference type="SMART" id="SM00225">
    <property type="entry name" value="BTB"/>
    <property type="match status" value="1"/>
</dbReference>
<accession>A0AAD3E3V1</accession>